<name>A0ACC0ZSB0_9ROSI</name>
<comment type="caution">
    <text evidence="1">The sequence shown here is derived from an EMBL/GenBank/DDBJ whole genome shotgun (WGS) entry which is preliminary data.</text>
</comment>
<evidence type="ECO:0000313" key="1">
    <source>
        <dbReference type="EMBL" id="KAJ0075664.1"/>
    </source>
</evidence>
<reference evidence="2" key="1">
    <citation type="journal article" date="2023" name="G3 (Bethesda)">
        <title>Genome assembly and association tests identify interacting loci associated with vigor, precocity, and sex in interspecific pistachio rootstocks.</title>
        <authorList>
            <person name="Palmer W."/>
            <person name="Jacygrad E."/>
            <person name="Sagayaradj S."/>
            <person name="Cavanaugh K."/>
            <person name="Han R."/>
            <person name="Bertier L."/>
            <person name="Beede B."/>
            <person name="Kafkas S."/>
            <person name="Golino D."/>
            <person name="Preece J."/>
            <person name="Michelmore R."/>
        </authorList>
    </citation>
    <scope>NUCLEOTIDE SEQUENCE [LARGE SCALE GENOMIC DNA]</scope>
</reference>
<proteinExistence type="predicted"/>
<keyword evidence="2" id="KW-1185">Reference proteome</keyword>
<dbReference type="EMBL" id="CM047910">
    <property type="protein sequence ID" value="KAJ0075664.1"/>
    <property type="molecule type" value="Genomic_DNA"/>
</dbReference>
<dbReference type="Proteomes" id="UP001164250">
    <property type="component" value="Chromosome 15"/>
</dbReference>
<evidence type="ECO:0000313" key="2">
    <source>
        <dbReference type="Proteomes" id="UP001164250"/>
    </source>
</evidence>
<accession>A0ACC0ZSB0</accession>
<organism evidence="1 2">
    <name type="scientific">Pistacia atlantica</name>
    <dbReference type="NCBI Taxonomy" id="434234"/>
    <lineage>
        <taxon>Eukaryota</taxon>
        <taxon>Viridiplantae</taxon>
        <taxon>Streptophyta</taxon>
        <taxon>Embryophyta</taxon>
        <taxon>Tracheophyta</taxon>
        <taxon>Spermatophyta</taxon>
        <taxon>Magnoliopsida</taxon>
        <taxon>eudicotyledons</taxon>
        <taxon>Gunneridae</taxon>
        <taxon>Pentapetalae</taxon>
        <taxon>rosids</taxon>
        <taxon>malvids</taxon>
        <taxon>Sapindales</taxon>
        <taxon>Anacardiaceae</taxon>
        <taxon>Pistacia</taxon>
    </lineage>
</organism>
<sequence length="180" mass="20812">MVNRVITNAAPPTRVEVLRPRKYRGKRDAQELENFLWYMEMYFEATSVQSEQERVNIATEYLEDHAITWWQRKYVEIVQGMCIINTWDLLKCEIKKQFYPGNGKYEAWKKMGSNLGHKGSFKGVKLSTSPPLSPKPTPLLNFTRANHPSRRKMASPITAKVGEGREINHLTTKKGRQIAS</sequence>
<gene>
    <name evidence="1" type="ORF">Patl1_33542</name>
</gene>
<protein>
    <submittedName>
        <fullName evidence="1">Uncharacterized protein</fullName>
    </submittedName>
</protein>